<feature type="transmembrane region" description="Helical" evidence="1">
    <location>
        <begin position="63"/>
        <end position="80"/>
    </location>
</feature>
<dbReference type="InterPro" id="IPR002656">
    <property type="entry name" value="Acyl_transf_3_dom"/>
</dbReference>
<dbReference type="RefSeq" id="WP_102214770.1">
    <property type="nucleotide sequence ID" value="NZ_PNHF01000040.1"/>
</dbReference>
<keyword evidence="1" id="KW-0472">Membrane</keyword>
<feature type="transmembrane region" description="Helical" evidence="1">
    <location>
        <begin position="257"/>
        <end position="277"/>
    </location>
</feature>
<feature type="transmembrane region" description="Helical" evidence="1">
    <location>
        <begin position="175"/>
        <end position="197"/>
    </location>
</feature>
<dbReference type="AlphaFoldDB" id="A0A2N6SVR5"/>
<dbReference type="PANTHER" id="PTHR37312">
    <property type="entry name" value="MEMBRANE-BOUND ACYLTRANSFERASE YKRP-RELATED"/>
    <property type="match status" value="1"/>
</dbReference>
<dbReference type="EMBL" id="PNHF01000040">
    <property type="protein sequence ID" value="PMC61174.1"/>
    <property type="molecule type" value="Genomic_DNA"/>
</dbReference>
<evidence type="ECO:0000256" key="1">
    <source>
        <dbReference type="SAM" id="Phobius"/>
    </source>
</evidence>
<dbReference type="InterPro" id="IPR052734">
    <property type="entry name" value="Nod_factor_acetyltransferase"/>
</dbReference>
<comment type="caution">
    <text evidence="3">The sequence shown here is derived from an EMBL/GenBank/DDBJ whole genome shotgun (WGS) entry which is preliminary data.</text>
</comment>
<evidence type="ECO:0000259" key="2">
    <source>
        <dbReference type="Pfam" id="PF01757"/>
    </source>
</evidence>
<keyword evidence="3" id="KW-0012">Acyltransferase</keyword>
<feature type="transmembrane region" description="Helical" evidence="1">
    <location>
        <begin position="323"/>
        <end position="344"/>
    </location>
</feature>
<proteinExistence type="predicted"/>
<dbReference type="PANTHER" id="PTHR37312:SF1">
    <property type="entry name" value="MEMBRANE-BOUND ACYLTRANSFERASE YKRP-RELATED"/>
    <property type="match status" value="1"/>
</dbReference>
<gene>
    <name evidence="3" type="ORF">CJ204_12405</name>
</gene>
<sequence>MAGTVAATATDATPKARGRVDWVDSAKGLCILLVVLGHAITELNNHGYSTGIWDDVNFMLGPIRMPLFFLLSGLFAAKALSESWHRLANRRIWVMVWLYVLWVPLRDLVLALLPGSHVTETGFIAAPRIFDSANWGPLLYNSLHALVEPTSYLWFLWALALFAILTKATRHVPPIVQIAVAAAVNVFAPFAAVSWSWDFVSKMYVFYVLGIYGAPYIFRMVARRPIGFLAASVGAYAAVAGWILLTFPSFNAGNQGFVRLFLSLAGVFAAVNIMAMLQGTPVVKPFEKIGRRTLPVFLMHIPVLSMIAIVADQFLDADPGLPWQPVIATAVAAALCLGLYRLILRAGGGWLFKRADWFVRLTTPTSAPATPGPVATPRTVEAGLGNAVAARRDHEGERR</sequence>
<feature type="transmembrane region" description="Helical" evidence="1">
    <location>
        <begin position="203"/>
        <end position="219"/>
    </location>
</feature>
<evidence type="ECO:0000313" key="3">
    <source>
        <dbReference type="EMBL" id="PMC61174.1"/>
    </source>
</evidence>
<dbReference type="Proteomes" id="UP000235363">
    <property type="component" value="Unassembled WGS sequence"/>
</dbReference>
<accession>A0A2N6SVR5</accession>
<feature type="transmembrane region" description="Helical" evidence="1">
    <location>
        <begin position="289"/>
        <end position="311"/>
    </location>
</feature>
<feature type="domain" description="Acyltransferase 3" evidence="2">
    <location>
        <begin position="21"/>
        <end position="340"/>
    </location>
</feature>
<feature type="transmembrane region" description="Helical" evidence="1">
    <location>
        <begin position="92"/>
        <end position="113"/>
    </location>
</feature>
<keyword evidence="1" id="KW-0812">Transmembrane</keyword>
<feature type="transmembrane region" description="Helical" evidence="1">
    <location>
        <begin position="151"/>
        <end position="168"/>
    </location>
</feature>
<protein>
    <submittedName>
        <fullName evidence="3">Acyltransferase</fullName>
    </submittedName>
</protein>
<reference evidence="3 4" key="1">
    <citation type="submission" date="2017-09" db="EMBL/GenBank/DDBJ databases">
        <title>Bacterial strain isolated from the female urinary microbiota.</title>
        <authorList>
            <person name="Thomas-White K."/>
            <person name="Kumar N."/>
            <person name="Forster S."/>
            <person name="Putonti C."/>
            <person name="Lawley T."/>
            <person name="Wolfe A.J."/>
        </authorList>
    </citation>
    <scope>NUCLEOTIDE SEQUENCE [LARGE SCALE GENOMIC DNA]</scope>
    <source>
        <strain evidence="3 4">UMB0908</strain>
    </source>
</reference>
<keyword evidence="3" id="KW-0808">Transferase</keyword>
<evidence type="ECO:0000313" key="4">
    <source>
        <dbReference type="Proteomes" id="UP000235363"/>
    </source>
</evidence>
<dbReference type="Pfam" id="PF01757">
    <property type="entry name" value="Acyl_transf_3"/>
    <property type="match status" value="1"/>
</dbReference>
<keyword evidence="1" id="KW-1133">Transmembrane helix</keyword>
<organism evidence="3 4">
    <name type="scientific">Corynebacterium xerosis</name>
    <dbReference type="NCBI Taxonomy" id="1725"/>
    <lineage>
        <taxon>Bacteria</taxon>
        <taxon>Bacillati</taxon>
        <taxon>Actinomycetota</taxon>
        <taxon>Actinomycetes</taxon>
        <taxon>Mycobacteriales</taxon>
        <taxon>Corynebacteriaceae</taxon>
        <taxon>Corynebacterium</taxon>
    </lineage>
</organism>
<dbReference type="GO" id="GO:0016747">
    <property type="term" value="F:acyltransferase activity, transferring groups other than amino-acyl groups"/>
    <property type="evidence" value="ECO:0007669"/>
    <property type="project" value="InterPro"/>
</dbReference>
<name>A0A2N6SVR5_9CORY</name>
<feature type="transmembrane region" description="Helical" evidence="1">
    <location>
        <begin position="226"/>
        <end position="245"/>
    </location>
</feature>